<dbReference type="GO" id="GO:0030897">
    <property type="term" value="C:HOPS complex"/>
    <property type="evidence" value="ECO:0007669"/>
    <property type="project" value="EnsemblFungi"/>
</dbReference>
<dbReference type="GO" id="GO:0033263">
    <property type="term" value="C:CORVET complex"/>
    <property type="evidence" value="ECO:0007669"/>
    <property type="project" value="EnsemblFungi"/>
</dbReference>
<dbReference type="GO" id="GO:0016197">
    <property type="term" value="P:endosomal transport"/>
    <property type="evidence" value="ECO:0007669"/>
    <property type="project" value="TreeGrafter"/>
</dbReference>
<organism evidence="5 6">
    <name type="scientific">Lachancea lanzarotensis</name>
    <dbReference type="NCBI Taxonomy" id="1245769"/>
    <lineage>
        <taxon>Eukaryota</taxon>
        <taxon>Fungi</taxon>
        <taxon>Dikarya</taxon>
        <taxon>Ascomycota</taxon>
        <taxon>Saccharomycotina</taxon>
        <taxon>Saccharomycetes</taxon>
        <taxon>Saccharomycetales</taxon>
        <taxon>Saccharomycetaceae</taxon>
        <taxon>Lachancea</taxon>
    </lineage>
</organism>
<dbReference type="STRING" id="1245769.A0A0C7N1V6"/>
<sequence length="800" mass="91970">MPIKNPSLGWEKLQDVLYRDRDLCQLQFPVNTENKVVFSTGLVAVAAGDGSIEVCQYTGQSIAKIDVKSLPAEVVQYEFDTEDEGSMVIAMTDRIRVYFNWVPLQFQDYLLPDEVEDTIWDYKNRSAVLLSSQDLYHFDGMELVRVCENKEHFTLLTKNHWHSNRDLVVLLDVDDIFHFDLRSKRLVKEAANESWHSVLISPQSFVCLYNAKSYEIKIYKHDTVRLMEFKLDSHPSLIAWCGDDTIACCFTEEEIKLYGPDSCSIAFWYPEELVTIQTDAHGLRVVTKERVRLISKVSHQTANVFLMGSTEPGSILLDSVSLLSTQAPRAVENLKIINLDQGVAECLDAARDELEPYWQKKLLSAAVFGKSSLSKEAQRSDQFVDTCDKLRVLNMLTESGIILTVNRLESLGIDVLLNLLMKTGKFYECISVCHFLKLKNKLPKVFASWGKAKIISSSDLEDKVIFNSILKLADSLSVKLPMAEVGMVAFREGRPTLAKDLVVKETLPEIEFPALFDLDEHELALKKAKDYGNPEMTLSVLLKLREQLTTTQFMKLILLIMRDDQLFAYYCRNDNSFLIDYYRQSDQIDELAFQLLIQGKNNNTPGAFLPQVRDLYARIVQDPLIKLDRDVLERQIQLNEFQKQLEQLHNVSFVDTSLDNTIKKLIIHRLDRPLASMLKKFKISDPKYYHIKCGVLAQEQRFEDLYKFSQERKSPIGYLPFFKCCLQQKKKKEAVVYVRMVSGISYEQRKEMYLNCSAFQDAVQLASKEKDVSGLKEIYKLVPANEPQLRAFITETMNKF</sequence>
<dbReference type="OrthoDB" id="1792at2759"/>
<evidence type="ECO:0000259" key="4">
    <source>
        <dbReference type="Pfam" id="PF04841"/>
    </source>
</evidence>
<dbReference type="GO" id="GO:0003779">
    <property type="term" value="F:actin binding"/>
    <property type="evidence" value="ECO:0007669"/>
    <property type="project" value="TreeGrafter"/>
</dbReference>
<keyword evidence="6" id="KW-1185">Reference proteome</keyword>
<dbReference type="PANTHER" id="PTHR12811:SF0">
    <property type="entry name" value="VACUOLAR PROTEIN SORTING-ASSOCIATED PROTEIN 16 HOMOLOG"/>
    <property type="match status" value="1"/>
</dbReference>
<evidence type="ECO:0000313" key="6">
    <source>
        <dbReference type="Proteomes" id="UP000054304"/>
    </source>
</evidence>
<dbReference type="HOGENOM" id="CLU_008909_1_0_1"/>
<keyword evidence="2" id="KW-0653">Protein transport</keyword>
<comment type="similarity">
    <text evidence="1 2">Belongs to the VPS16 family.</text>
</comment>
<dbReference type="PANTHER" id="PTHR12811">
    <property type="entry name" value="VACUOLAR PROTEIN SORTING VPS16"/>
    <property type="match status" value="1"/>
</dbReference>
<dbReference type="InterPro" id="IPR016534">
    <property type="entry name" value="VPS16"/>
</dbReference>
<dbReference type="AlphaFoldDB" id="A0A0C7N1V6"/>
<feature type="domain" description="Vps16 C-terminal" evidence="3">
    <location>
        <begin position="482"/>
        <end position="797"/>
    </location>
</feature>
<protein>
    <recommendedName>
        <fullName evidence="2">Probable vacuolar protein sorting-associated protein 16 homolog</fullName>
    </recommendedName>
</protein>
<dbReference type="GO" id="GO:0006623">
    <property type="term" value="P:protein targeting to vacuole"/>
    <property type="evidence" value="ECO:0007669"/>
    <property type="project" value="EnsemblFungi"/>
</dbReference>
<dbReference type="PIRSF" id="PIRSF007949">
    <property type="entry name" value="VPS16"/>
    <property type="match status" value="1"/>
</dbReference>
<feature type="domain" description="Vps16 N-terminal" evidence="4">
    <location>
        <begin position="6"/>
        <end position="377"/>
    </location>
</feature>
<dbReference type="GO" id="GO:0032889">
    <property type="term" value="P:regulation of vacuole fusion, non-autophagic"/>
    <property type="evidence" value="ECO:0007669"/>
    <property type="project" value="EnsemblFungi"/>
</dbReference>
<keyword evidence="2" id="KW-0813">Transport</keyword>
<evidence type="ECO:0000259" key="3">
    <source>
        <dbReference type="Pfam" id="PF04840"/>
    </source>
</evidence>
<dbReference type="Proteomes" id="UP000054304">
    <property type="component" value="Unassembled WGS sequence"/>
</dbReference>
<dbReference type="GO" id="GO:0006895">
    <property type="term" value="P:Golgi to endosome transport"/>
    <property type="evidence" value="ECO:0007669"/>
    <property type="project" value="EnsemblFungi"/>
</dbReference>
<accession>A0A0C7N1V6</accession>
<dbReference type="SUPFAM" id="SSF50978">
    <property type="entry name" value="WD40 repeat-like"/>
    <property type="match status" value="1"/>
</dbReference>
<evidence type="ECO:0000256" key="1">
    <source>
        <dbReference type="ARBA" id="ARBA00009250"/>
    </source>
</evidence>
<name>A0A0C7N1V6_9SACH</name>
<dbReference type="EMBL" id="LN736363">
    <property type="protein sequence ID" value="CEP61962.1"/>
    <property type="molecule type" value="Genomic_DNA"/>
</dbReference>
<dbReference type="GeneID" id="34685405"/>
<dbReference type="RefSeq" id="XP_022628192.1">
    <property type="nucleotide sequence ID" value="XM_022772760.1"/>
</dbReference>
<dbReference type="GO" id="GO:0042144">
    <property type="term" value="P:vacuole fusion, non-autophagic"/>
    <property type="evidence" value="ECO:0007669"/>
    <property type="project" value="EnsemblFungi"/>
</dbReference>
<proteinExistence type="inferred from homology"/>
<dbReference type="GO" id="GO:0031901">
    <property type="term" value="C:early endosome membrane"/>
    <property type="evidence" value="ECO:0007669"/>
    <property type="project" value="EnsemblFungi"/>
</dbReference>
<dbReference type="InterPro" id="IPR006925">
    <property type="entry name" value="Vps16_C"/>
</dbReference>
<dbReference type="InterPro" id="IPR036322">
    <property type="entry name" value="WD40_repeat_dom_sf"/>
</dbReference>
<dbReference type="Gene3D" id="1.10.150.780">
    <property type="entry name" value="Vps16, C-terminal region"/>
    <property type="match status" value="1"/>
</dbReference>
<reference evidence="5 6" key="1">
    <citation type="submission" date="2014-12" db="EMBL/GenBank/DDBJ databases">
        <authorList>
            <person name="Neuveglise Cecile"/>
        </authorList>
    </citation>
    <scope>NUCLEOTIDE SEQUENCE [LARGE SCALE GENOMIC DNA]</scope>
    <source>
        <strain evidence="5 6">CBS 12615</strain>
    </source>
</reference>
<dbReference type="Pfam" id="PF04841">
    <property type="entry name" value="Vps16_N"/>
    <property type="match status" value="1"/>
</dbReference>
<dbReference type="GO" id="GO:0000329">
    <property type="term" value="C:fungal-type vacuole membrane"/>
    <property type="evidence" value="ECO:0007669"/>
    <property type="project" value="EnsemblFungi"/>
</dbReference>
<gene>
    <name evidence="5" type="ORF">LALA0_S04e04588g</name>
</gene>
<dbReference type="GO" id="GO:0005829">
    <property type="term" value="C:cytosol"/>
    <property type="evidence" value="ECO:0007669"/>
    <property type="project" value="GOC"/>
</dbReference>
<dbReference type="GO" id="GO:0035542">
    <property type="term" value="P:regulation of SNARE complex assembly"/>
    <property type="evidence" value="ECO:0007669"/>
    <property type="project" value="EnsemblFungi"/>
</dbReference>
<dbReference type="InterPro" id="IPR006926">
    <property type="entry name" value="Vps16_N"/>
</dbReference>
<dbReference type="GO" id="GO:0045324">
    <property type="term" value="P:late endosome to vacuole transport"/>
    <property type="evidence" value="ECO:0007669"/>
    <property type="project" value="EnsemblFungi"/>
</dbReference>
<dbReference type="InterPro" id="IPR038132">
    <property type="entry name" value="Vps16_C_sf"/>
</dbReference>
<dbReference type="GO" id="GO:0099022">
    <property type="term" value="P:vesicle tethering"/>
    <property type="evidence" value="ECO:0007669"/>
    <property type="project" value="EnsemblFungi"/>
</dbReference>
<dbReference type="GO" id="GO:0035091">
    <property type="term" value="F:phosphatidylinositol binding"/>
    <property type="evidence" value="ECO:0007669"/>
    <property type="project" value="EnsemblFungi"/>
</dbReference>
<evidence type="ECO:0000256" key="2">
    <source>
        <dbReference type="PIRNR" id="PIRNR007949"/>
    </source>
</evidence>
<comment type="function">
    <text evidence="2">Essential for vacuolar protein sorting. Required for vacuole biogenesis, stability and to maintain vacuole morphology.</text>
</comment>
<dbReference type="Pfam" id="PF04840">
    <property type="entry name" value="Vps16_C"/>
    <property type="match status" value="1"/>
</dbReference>
<evidence type="ECO:0000313" key="5">
    <source>
        <dbReference type="EMBL" id="CEP61962.1"/>
    </source>
</evidence>